<organism evidence="2 3">
    <name type="scientific">Stenotrophomonas maltophilia</name>
    <name type="common">Pseudomonas maltophilia</name>
    <name type="synonym">Xanthomonas maltophilia</name>
    <dbReference type="NCBI Taxonomy" id="40324"/>
    <lineage>
        <taxon>Bacteria</taxon>
        <taxon>Pseudomonadati</taxon>
        <taxon>Pseudomonadota</taxon>
        <taxon>Gammaproteobacteria</taxon>
        <taxon>Lysobacterales</taxon>
        <taxon>Lysobacteraceae</taxon>
        <taxon>Stenotrophomonas</taxon>
        <taxon>Stenotrophomonas maltophilia group</taxon>
    </lineage>
</organism>
<dbReference type="PROSITE" id="PS51257">
    <property type="entry name" value="PROKAR_LIPOPROTEIN"/>
    <property type="match status" value="1"/>
</dbReference>
<comment type="caution">
    <text evidence="2">The sequence shown here is derived from an EMBL/GenBank/DDBJ whole genome shotgun (WGS) entry which is preliminary data.</text>
</comment>
<gene>
    <name evidence="2" type="ORF">CEE60_04175</name>
</gene>
<dbReference type="OrthoDB" id="5976079at2"/>
<sequence>MRQSSVLAVAAILMAGCATHETLTSVDTRAENVGHQRLDPTTGTGAAQVASYQLKAAEGYRMPQLNAGPDPVLGARDPRSELAPTTVCLQLVIDAQGRVERSLPVQDRDECTAGNAPENAPLLQSAQDAVAAWQYVPAAVCHFAEGKVPADRGDCQGAARIEPVPVSLLYAFTFEIVKGKATVRSGTPAKQRSTAPTTR</sequence>
<proteinExistence type="predicted"/>
<feature type="chain" id="PRO_5012264279" description="Lipoprotein" evidence="1">
    <location>
        <begin position="21"/>
        <end position="199"/>
    </location>
</feature>
<evidence type="ECO:0000313" key="3">
    <source>
        <dbReference type="Proteomes" id="UP000198157"/>
    </source>
</evidence>
<reference evidence="2 3" key="1">
    <citation type="submission" date="2017-06" db="EMBL/GenBank/DDBJ databases">
        <authorList>
            <person name="Kim H.J."/>
            <person name="Triplett B.A."/>
        </authorList>
    </citation>
    <scope>NUCLEOTIDE SEQUENCE [LARGE SCALE GENOMIC DNA]</scope>
    <source>
        <strain evidence="2 3">13146</strain>
    </source>
</reference>
<feature type="signal peptide" evidence="1">
    <location>
        <begin position="1"/>
        <end position="20"/>
    </location>
</feature>
<protein>
    <recommendedName>
        <fullName evidence="4">Lipoprotein</fullName>
    </recommendedName>
</protein>
<evidence type="ECO:0000313" key="2">
    <source>
        <dbReference type="EMBL" id="OWQ56006.1"/>
    </source>
</evidence>
<name>A0A246HRQ2_STEMA</name>
<evidence type="ECO:0000256" key="1">
    <source>
        <dbReference type="SAM" id="SignalP"/>
    </source>
</evidence>
<dbReference type="Proteomes" id="UP000198157">
    <property type="component" value="Unassembled WGS sequence"/>
</dbReference>
<dbReference type="AlphaFoldDB" id="A0A246HRQ2"/>
<evidence type="ECO:0008006" key="4">
    <source>
        <dbReference type="Google" id="ProtNLM"/>
    </source>
</evidence>
<accession>A0A246HRQ2</accession>
<dbReference type="EMBL" id="NIVS01000009">
    <property type="protein sequence ID" value="OWQ56006.1"/>
    <property type="molecule type" value="Genomic_DNA"/>
</dbReference>
<keyword evidence="1" id="KW-0732">Signal</keyword>